<feature type="transmembrane region" description="Helical" evidence="1">
    <location>
        <begin position="21"/>
        <end position="39"/>
    </location>
</feature>
<organism evidence="2 3">
    <name type="scientific">Serratia marcescens</name>
    <dbReference type="NCBI Taxonomy" id="615"/>
    <lineage>
        <taxon>Bacteria</taxon>
        <taxon>Pseudomonadati</taxon>
        <taxon>Pseudomonadota</taxon>
        <taxon>Gammaproteobacteria</taxon>
        <taxon>Enterobacterales</taxon>
        <taxon>Yersiniaceae</taxon>
        <taxon>Serratia</taxon>
    </lineage>
</organism>
<sequence length="391" mass="43075">MSQNLLRVRDGQGASVSFSELLFDLIYVFAVTQLSHYLLHHLTLTGALETLLLWFAVWLAWQYTAWVTNWFNPDTRQIRLLLFAIMLLGLFAAAALPQAFGERGLIFALFYVAIQVGRSVTVLRLLAPGHPLKRNFHRILGWLCISAVFWIAGGLAEGNVRLALWAVAVLCEYVSPMFGFRLPMLGRSDSSSEWTIEGHHLAERCQLFVIVALGETILITGATLSEMESWSLPVLIASLVAFLGSLAMWWVYFDTSSKAGSHAISQAENPGQLGAYFHYVHVALVGAIIVCAVANELVIAHPDGRIQHATAAVLLLGPALYLFANALYKRLVYHRFPLSHLVGLLALAVLAPIAYLTDLLMVNGLTTLIMVVVAAWESISRGRAPQRQAEA</sequence>
<name>A0AA46K756_SERMA</name>
<dbReference type="InterPro" id="IPR010640">
    <property type="entry name" value="Low_temperature_requirement_A"/>
</dbReference>
<dbReference type="RefSeq" id="WP_141970731.1">
    <property type="nucleotide sequence ID" value="NZ_VFMJ01000001.1"/>
</dbReference>
<feature type="transmembrane region" description="Helical" evidence="1">
    <location>
        <begin position="306"/>
        <end position="324"/>
    </location>
</feature>
<feature type="transmembrane region" description="Helical" evidence="1">
    <location>
        <begin position="336"/>
        <end position="355"/>
    </location>
</feature>
<keyword evidence="1" id="KW-1133">Transmembrane helix</keyword>
<comment type="caution">
    <text evidence="2">The sequence shown here is derived from an EMBL/GenBank/DDBJ whole genome shotgun (WGS) entry which is preliminary data.</text>
</comment>
<evidence type="ECO:0000313" key="2">
    <source>
        <dbReference type="EMBL" id="TQI85861.1"/>
    </source>
</evidence>
<proteinExistence type="predicted"/>
<accession>A0AA46K756</accession>
<dbReference type="PANTHER" id="PTHR36840">
    <property type="entry name" value="BLL5714 PROTEIN"/>
    <property type="match status" value="1"/>
</dbReference>
<feature type="transmembrane region" description="Helical" evidence="1">
    <location>
        <begin position="273"/>
        <end position="300"/>
    </location>
</feature>
<feature type="transmembrane region" description="Helical" evidence="1">
    <location>
        <begin position="80"/>
        <end position="100"/>
    </location>
</feature>
<feature type="transmembrane region" description="Helical" evidence="1">
    <location>
        <begin position="51"/>
        <end position="68"/>
    </location>
</feature>
<reference evidence="2 3" key="2">
    <citation type="submission" date="2019-07" db="EMBL/GenBank/DDBJ databases">
        <title>Investigation of anaerobic lignin degradation for improved lignocellulosic biofuels.</title>
        <authorList>
            <person name="Deangelis K.PhD."/>
        </authorList>
    </citation>
    <scope>NUCLEOTIDE SEQUENCE [LARGE SCALE GENOMIC DNA]</scope>
    <source>
        <strain evidence="2 3">106R</strain>
    </source>
</reference>
<feature type="transmembrane region" description="Helical" evidence="1">
    <location>
        <begin position="230"/>
        <end position="252"/>
    </location>
</feature>
<feature type="transmembrane region" description="Helical" evidence="1">
    <location>
        <begin position="139"/>
        <end position="156"/>
    </location>
</feature>
<feature type="transmembrane region" description="Helical" evidence="1">
    <location>
        <begin position="162"/>
        <end position="184"/>
    </location>
</feature>
<gene>
    <name evidence="2" type="ORF">FHU12_3438</name>
</gene>
<feature type="transmembrane region" description="Helical" evidence="1">
    <location>
        <begin position="106"/>
        <end position="127"/>
    </location>
</feature>
<keyword evidence="1" id="KW-0472">Membrane</keyword>
<dbReference type="Pfam" id="PF06772">
    <property type="entry name" value="LtrA"/>
    <property type="match status" value="1"/>
</dbReference>
<dbReference type="Proteomes" id="UP000320710">
    <property type="component" value="Unassembled WGS sequence"/>
</dbReference>
<keyword evidence="1" id="KW-0812">Transmembrane</keyword>
<feature type="transmembrane region" description="Helical" evidence="1">
    <location>
        <begin position="205"/>
        <end position="224"/>
    </location>
</feature>
<dbReference type="AlphaFoldDB" id="A0AA46K756"/>
<evidence type="ECO:0000256" key="1">
    <source>
        <dbReference type="SAM" id="Phobius"/>
    </source>
</evidence>
<dbReference type="EMBL" id="VFMJ01000001">
    <property type="protein sequence ID" value="TQI85861.1"/>
    <property type="molecule type" value="Genomic_DNA"/>
</dbReference>
<reference evidence="2 3" key="1">
    <citation type="submission" date="2019-06" db="EMBL/GenBank/DDBJ databases">
        <authorList>
            <person name="Deangelis K."/>
            <person name="Huntemann M."/>
            <person name="Clum A."/>
            <person name="Pillay M."/>
            <person name="Palaniappan K."/>
            <person name="Varghese N."/>
            <person name="Mikhailova N."/>
            <person name="Stamatis D."/>
            <person name="Reddy T."/>
            <person name="Daum C."/>
            <person name="Shapiro N."/>
            <person name="Ivanova N."/>
            <person name="Kyrpides N."/>
            <person name="Woyke T."/>
        </authorList>
    </citation>
    <scope>NUCLEOTIDE SEQUENCE [LARGE SCALE GENOMIC DNA]</scope>
    <source>
        <strain evidence="2 3">106R</strain>
    </source>
</reference>
<evidence type="ECO:0000313" key="3">
    <source>
        <dbReference type="Proteomes" id="UP000320710"/>
    </source>
</evidence>
<protein>
    <submittedName>
        <fullName evidence="2">Low temperature requirement protein LtrA</fullName>
    </submittedName>
</protein>
<dbReference type="PANTHER" id="PTHR36840:SF1">
    <property type="entry name" value="BLL5714 PROTEIN"/>
    <property type="match status" value="1"/>
</dbReference>